<gene>
    <name evidence="1" type="ORF">PY02333</name>
</gene>
<evidence type="ECO:0000313" key="2">
    <source>
        <dbReference type="Proteomes" id="UP000008553"/>
    </source>
</evidence>
<keyword evidence="2" id="KW-1185">Reference proteome</keyword>
<comment type="caution">
    <text evidence="1">The sequence shown here is derived from an EMBL/GenBank/DDBJ whole genome shotgun (WGS) entry which is preliminary data.</text>
</comment>
<organism evidence="1 2">
    <name type="scientific">Plasmodium yoelii yoelii</name>
    <dbReference type="NCBI Taxonomy" id="73239"/>
    <lineage>
        <taxon>Eukaryota</taxon>
        <taxon>Sar</taxon>
        <taxon>Alveolata</taxon>
        <taxon>Apicomplexa</taxon>
        <taxon>Aconoidasida</taxon>
        <taxon>Haemosporida</taxon>
        <taxon>Plasmodiidae</taxon>
        <taxon>Plasmodium</taxon>
        <taxon>Plasmodium (Vinckeia)</taxon>
    </lineage>
</organism>
<name>Q7RM54_PLAYO</name>
<dbReference type="Proteomes" id="UP000008553">
    <property type="component" value="Unassembled WGS sequence"/>
</dbReference>
<dbReference type="AlphaFoldDB" id="Q7RM54"/>
<dbReference type="InParanoid" id="Q7RM54"/>
<dbReference type="PaxDb" id="73239-Q7RM54"/>
<accession>Q7RM54</accession>
<reference evidence="1 2" key="1">
    <citation type="journal article" date="2002" name="Nature">
        <title>Genome sequence and comparative analysis of the model rodent malaria parasite Plasmodium yoelii yoelii.</title>
        <authorList>
            <person name="Carlton J.M."/>
            <person name="Angiuoli S.V."/>
            <person name="Suh B.B."/>
            <person name="Kooij T.W."/>
            <person name="Pertea M."/>
            <person name="Silva J.C."/>
            <person name="Ermolaeva M.D."/>
            <person name="Allen J.E."/>
            <person name="Selengut J.D."/>
            <person name="Koo H.L."/>
            <person name="Peterson J.D."/>
            <person name="Pop M."/>
            <person name="Kosack D.S."/>
            <person name="Shumway M.F."/>
            <person name="Bidwell S.L."/>
            <person name="Shallom S.J."/>
            <person name="van Aken S.E."/>
            <person name="Riedmuller S.B."/>
            <person name="Feldblyum T.V."/>
            <person name="Cho J.K."/>
            <person name="Quackenbush J."/>
            <person name="Sedegah M."/>
            <person name="Shoaibi A."/>
            <person name="Cummings L.M."/>
            <person name="Florens L."/>
            <person name="Yates J.R."/>
            <person name="Raine J.D."/>
            <person name="Sinden R.E."/>
            <person name="Harris M.A."/>
            <person name="Cunningham D.A."/>
            <person name="Preiser P.R."/>
            <person name="Bergman L.W."/>
            <person name="Vaidya A.B."/>
            <person name="van Lin L.H."/>
            <person name="Janse C.J."/>
            <person name="Waters A.P."/>
            <person name="Smith H.O."/>
            <person name="White O.R."/>
            <person name="Salzberg S.L."/>
            <person name="Venter J.C."/>
            <person name="Fraser C.M."/>
            <person name="Hoffman S.L."/>
            <person name="Gardner M.J."/>
            <person name="Carucci D.J."/>
        </authorList>
    </citation>
    <scope>NUCLEOTIDE SEQUENCE [LARGE SCALE GENOMIC DNA]</scope>
    <source>
        <strain evidence="1 2">17XNL</strain>
    </source>
</reference>
<feature type="non-terminal residue" evidence="1">
    <location>
        <position position="1"/>
    </location>
</feature>
<proteinExistence type="predicted"/>
<protein>
    <submittedName>
        <fullName evidence="1">Uncharacterized protein</fullName>
    </submittedName>
</protein>
<evidence type="ECO:0000313" key="1">
    <source>
        <dbReference type="EMBL" id="EAA21770.1"/>
    </source>
</evidence>
<sequence length="17" mass="2265">KYCISWKKIYRLYKLMQ</sequence>
<dbReference type="EMBL" id="AABL01000637">
    <property type="protein sequence ID" value="EAA21770.1"/>
    <property type="molecule type" value="Genomic_DNA"/>
</dbReference>